<keyword evidence="2" id="KW-1185">Reference proteome</keyword>
<evidence type="ECO:0000313" key="2">
    <source>
        <dbReference type="Proteomes" id="UP000274358"/>
    </source>
</evidence>
<sequence length="213" mass="24138">MTIALARGIVHNWCPERPKKRACVLRSLHDKPLDGMMISLIKHVPEYLSFYLFNRSRAFPENAGMVADECNARGFGLFSGGVMVRVLSEFSEIAIQIEYQLDELDLTKEDLGKWDRVAECPLMVVDGVIYFESSTDSKPFARVSAENGQHRARIYWGGQYTGRLDGSSEDFYLIQIWPGDDEAVKYIKGPEGWPIPIQPYEEEIIRKAKAGDA</sequence>
<reference evidence="1 2" key="1">
    <citation type="submission" date="2018-12" db="EMBL/GenBank/DDBJ databases">
        <title>Dyella dinghuensis sp. nov. DHOA06 and Dyella choica sp. nov. 4M-K27, isolated from forest soil.</title>
        <authorList>
            <person name="Qiu L.-H."/>
            <person name="Gao Z.-H."/>
        </authorList>
    </citation>
    <scope>NUCLEOTIDE SEQUENCE [LARGE SCALE GENOMIC DNA]</scope>
    <source>
        <strain evidence="1 2">4M-K27</strain>
    </source>
</reference>
<evidence type="ECO:0000313" key="1">
    <source>
        <dbReference type="EMBL" id="RUL78909.1"/>
    </source>
</evidence>
<dbReference type="OrthoDB" id="280156at2"/>
<proteinExistence type="predicted"/>
<comment type="caution">
    <text evidence="1">The sequence shown here is derived from an EMBL/GenBank/DDBJ whole genome shotgun (WGS) entry which is preliminary data.</text>
</comment>
<dbReference type="RefSeq" id="WP_148110419.1">
    <property type="nucleotide sequence ID" value="NZ_RYYV01000002.1"/>
</dbReference>
<organism evidence="1 2">
    <name type="scientific">Dyella choica</name>
    <dbReference type="NCBI Taxonomy" id="1927959"/>
    <lineage>
        <taxon>Bacteria</taxon>
        <taxon>Pseudomonadati</taxon>
        <taxon>Pseudomonadota</taxon>
        <taxon>Gammaproteobacteria</taxon>
        <taxon>Lysobacterales</taxon>
        <taxon>Rhodanobacteraceae</taxon>
        <taxon>Dyella</taxon>
    </lineage>
</organism>
<protein>
    <submittedName>
        <fullName evidence="1">Uncharacterized protein</fullName>
    </submittedName>
</protein>
<dbReference type="EMBL" id="RYYV01000002">
    <property type="protein sequence ID" value="RUL78909.1"/>
    <property type="molecule type" value="Genomic_DNA"/>
</dbReference>
<accession>A0A432M9P3</accession>
<name>A0A432M9P3_9GAMM</name>
<dbReference type="Proteomes" id="UP000274358">
    <property type="component" value="Unassembled WGS sequence"/>
</dbReference>
<gene>
    <name evidence="1" type="ORF">EKH80_03660</name>
</gene>
<dbReference type="AlphaFoldDB" id="A0A432M9P3"/>